<dbReference type="EMBL" id="JAHXCT010000002">
    <property type="protein sequence ID" value="MBW4768824.1"/>
    <property type="molecule type" value="Genomic_DNA"/>
</dbReference>
<accession>A0ABS6YB79</accession>
<feature type="chain" id="PRO_5045128977" evidence="1">
    <location>
        <begin position="20"/>
        <end position="213"/>
    </location>
</feature>
<dbReference type="RefSeq" id="WP_219479913.1">
    <property type="nucleotide sequence ID" value="NZ_CAUTEZ010000001.1"/>
</dbReference>
<dbReference type="InterPro" id="IPR025665">
    <property type="entry name" value="Beta-barrel_OMP_2"/>
</dbReference>
<feature type="signal peptide" evidence="1">
    <location>
        <begin position="1"/>
        <end position="19"/>
    </location>
</feature>
<proteinExistence type="predicted"/>
<comment type="caution">
    <text evidence="3">The sequence shown here is derived from an EMBL/GenBank/DDBJ whole genome shotgun (WGS) entry which is preliminary data.</text>
</comment>
<dbReference type="Proteomes" id="UP000788426">
    <property type="component" value="Unassembled WGS sequence"/>
</dbReference>
<evidence type="ECO:0000259" key="2">
    <source>
        <dbReference type="Pfam" id="PF13568"/>
    </source>
</evidence>
<name>A0ABS6YB79_9BACT</name>
<feature type="domain" description="Outer membrane protein beta-barrel" evidence="2">
    <location>
        <begin position="19"/>
        <end position="180"/>
    </location>
</feature>
<gene>
    <name evidence="3" type="ORF">KZO38_03490</name>
</gene>
<protein>
    <submittedName>
        <fullName evidence="3">PorT family protein</fullName>
    </submittedName>
</protein>
<reference evidence="3 4" key="1">
    <citation type="submission" date="2021-07" db="EMBL/GenBank/DDBJ databases">
        <title>Genomic diversity and antimicrobial resistance of Prevotella spp. isolated from chronic lung disease airways.</title>
        <authorList>
            <person name="Webb K.A."/>
            <person name="Olagoke O.S."/>
            <person name="Baird T."/>
            <person name="Neill J."/>
            <person name="Pham A."/>
            <person name="Wells T.J."/>
            <person name="Ramsay K.A."/>
            <person name="Bell S.C."/>
            <person name="Sarovich D.S."/>
            <person name="Price E.P."/>
        </authorList>
    </citation>
    <scope>NUCLEOTIDE SEQUENCE [LARGE SCALE GENOMIC DNA]</scope>
    <source>
        <strain evidence="3 4">SCHI0011.S.12</strain>
    </source>
</reference>
<evidence type="ECO:0000313" key="3">
    <source>
        <dbReference type="EMBL" id="MBW4768824.1"/>
    </source>
</evidence>
<keyword evidence="1" id="KW-0732">Signal</keyword>
<sequence>MKRFFTSLALATCALIGYAQQPAGTFSVKPFVGATFTKQQPITNDKVDMKAGIVAGAELEYQILEKASVAGGVQFLTQGSRAKQTSDDGSYTVRKSLSAESISIPLTFNYYVIPNLAIKAGVECNIPTRTQMIYKQNEGKFPHDLSIELTHFLVALPIGVSYEYNNFVLDARYSLPLSNISKGRYMALDSVGEFPLNGKFHTFQITLGYKFKI</sequence>
<keyword evidence="4" id="KW-1185">Reference proteome</keyword>
<evidence type="ECO:0000313" key="4">
    <source>
        <dbReference type="Proteomes" id="UP000788426"/>
    </source>
</evidence>
<dbReference type="Pfam" id="PF13568">
    <property type="entry name" value="OMP_b-brl_2"/>
    <property type="match status" value="1"/>
</dbReference>
<evidence type="ECO:0000256" key="1">
    <source>
        <dbReference type="SAM" id="SignalP"/>
    </source>
</evidence>
<organism evidence="3 4">
    <name type="scientific">Hoylesella nanceiensis</name>
    <dbReference type="NCBI Taxonomy" id="425941"/>
    <lineage>
        <taxon>Bacteria</taxon>
        <taxon>Pseudomonadati</taxon>
        <taxon>Bacteroidota</taxon>
        <taxon>Bacteroidia</taxon>
        <taxon>Bacteroidales</taxon>
        <taxon>Prevotellaceae</taxon>
        <taxon>Hoylesella</taxon>
    </lineage>
</organism>